<dbReference type="Proteomes" id="UP000663872">
    <property type="component" value="Unassembled WGS sequence"/>
</dbReference>
<reference evidence="3" key="1">
    <citation type="submission" date="2021-02" db="EMBL/GenBank/DDBJ databases">
        <authorList>
            <person name="Nowell W R."/>
        </authorList>
    </citation>
    <scope>NUCLEOTIDE SEQUENCE</scope>
</reference>
<dbReference type="EMBL" id="CAJOBO010002240">
    <property type="protein sequence ID" value="CAF4439653.1"/>
    <property type="molecule type" value="Genomic_DNA"/>
</dbReference>
<dbReference type="Proteomes" id="UP000663833">
    <property type="component" value="Unassembled WGS sequence"/>
</dbReference>
<keyword evidence="10" id="KW-1185">Reference proteome</keyword>
<sequence>MMFFNRTLYFLFITLLLIYLTVHVESAGTGTNRNQWIRHPGITEPYPLRGSVPQSPAGSASQSQGHPPRSASPP</sequence>
<evidence type="ECO:0000256" key="2">
    <source>
        <dbReference type="SAM" id="SignalP"/>
    </source>
</evidence>
<evidence type="ECO:0000313" key="3">
    <source>
        <dbReference type="EMBL" id="CAF3299379.1"/>
    </source>
</evidence>
<evidence type="ECO:0000313" key="10">
    <source>
        <dbReference type="Proteomes" id="UP000663873"/>
    </source>
</evidence>
<evidence type="ECO:0000313" key="7">
    <source>
        <dbReference type="EMBL" id="CAF4439653.1"/>
    </source>
</evidence>
<dbReference type="EMBL" id="CAJNXB010003160">
    <property type="protein sequence ID" value="CAF3299379.1"/>
    <property type="molecule type" value="Genomic_DNA"/>
</dbReference>
<dbReference type="EMBL" id="CAJNYT010004513">
    <property type="protein sequence ID" value="CAF3667762.1"/>
    <property type="molecule type" value="Genomic_DNA"/>
</dbReference>
<dbReference type="Proteomes" id="UP000663825">
    <property type="component" value="Unassembled WGS sequence"/>
</dbReference>
<feature type="compositionally biased region" description="Low complexity" evidence="1">
    <location>
        <begin position="50"/>
        <end position="65"/>
    </location>
</feature>
<keyword evidence="2" id="KW-0732">Signal</keyword>
<dbReference type="Proteomes" id="UP000663873">
    <property type="component" value="Unassembled WGS sequence"/>
</dbReference>
<dbReference type="EMBL" id="CAJOBP010002304">
    <property type="protein sequence ID" value="CAF4347142.1"/>
    <property type="molecule type" value="Genomic_DNA"/>
</dbReference>
<feature type="chain" id="PRO_5044132295" evidence="2">
    <location>
        <begin position="27"/>
        <end position="74"/>
    </location>
</feature>
<feature type="signal peptide" evidence="2">
    <location>
        <begin position="1"/>
        <end position="26"/>
    </location>
</feature>
<proteinExistence type="predicted"/>
<dbReference type="EMBL" id="CAJOBR010002109">
    <property type="protein sequence ID" value="CAF4657524.1"/>
    <property type="molecule type" value="Genomic_DNA"/>
</dbReference>
<comment type="caution">
    <text evidence="3">The sequence shown here is derived from an EMBL/GenBank/DDBJ whole genome shotgun (WGS) entry which is preliminary data.</text>
</comment>
<accession>A0A817SRA0</accession>
<evidence type="ECO:0000313" key="4">
    <source>
        <dbReference type="EMBL" id="CAF3330385.1"/>
    </source>
</evidence>
<evidence type="ECO:0000313" key="8">
    <source>
        <dbReference type="EMBL" id="CAF4657524.1"/>
    </source>
</evidence>
<evidence type="ECO:0000313" key="5">
    <source>
        <dbReference type="EMBL" id="CAF3667762.1"/>
    </source>
</evidence>
<name>A0A817SRA0_9BILA</name>
<protein>
    <submittedName>
        <fullName evidence="3">Uncharacterized protein</fullName>
    </submittedName>
</protein>
<dbReference type="AlphaFoldDB" id="A0A817SRA0"/>
<evidence type="ECO:0000313" key="6">
    <source>
        <dbReference type="EMBL" id="CAF4347142.1"/>
    </source>
</evidence>
<evidence type="ECO:0000256" key="1">
    <source>
        <dbReference type="SAM" id="MobiDB-lite"/>
    </source>
</evidence>
<dbReference type="EMBL" id="CAJNYD010001323">
    <property type="protein sequence ID" value="CAF3330385.1"/>
    <property type="molecule type" value="Genomic_DNA"/>
</dbReference>
<gene>
    <name evidence="5" type="ORF">GRG538_LOCUS26169</name>
    <name evidence="7" type="ORF">HFQ381_LOCUS23019</name>
    <name evidence="4" type="ORF">LUA448_LOCUS10993</name>
    <name evidence="8" type="ORF">QYT958_LOCUS15279</name>
    <name evidence="3" type="ORF">TIS948_LOCUS18210</name>
    <name evidence="6" type="ORF">UJA718_LOCUS15540</name>
</gene>
<dbReference type="Proteomes" id="UP000663851">
    <property type="component" value="Unassembled WGS sequence"/>
</dbReference>
<dbReference type="Proteomes" id="UP000663848">
    <property type="component" value="Unassembled WGS sequence"/>
</dbReference>
<feature type="region of interest" description="Disordered" evidence="1">
    <location>
        <begin position="30"/>
        <end position="74"/>
    </location>
</feature>
<evidence type="ECO:0000313" key="9">
    <source>
        <dbReference type="Proteomes" id="UP000663825"/>
    </source>
</evidence>
<organism evidence="3 9">
    <name type="scientific">Rotaria socialis</name>
    <dbReference type="NCBI Taxonomy" id="392032"/>
    <lineage>
        <taxon>Eukaryota</taxon>
        <taxon>Metazoa</taxon>
        <taxon>Spiralia</taxon>
        <taxon>Gnathifera</taxon>
        <taxon>Rotifera</taxon>
        <taxon>Eurotatoria</taxon>
        <taxon>Bdelloidea</taxon>
        <taxon>Philodinida</taxon>
        <taxon>Philodinidae</taxon>
        <taxon>Rotaria</taxon>
    </lineage>
</organism>